<dbReference type="EMBL" id="QGNW01000066">
    <property type="protein sequence ID" value="RVX03259.1"/>
    <property type="molecule type" value="Genomic_DNA"/>
</dbReference>
<accession>A0A438J2S9</accession>
<protein>
    <submittedName>
        <fullName evidence="1">Uncharacterized protein</fullName>
    </submittedName>
</protein>
<organism evidence="1 2">
    <name type="scientific">Vitis vinifera</name>
    <name type="common">Grape</name>
    <dbReference type="NCBI Taxonomy" id="29760"/>
    <lineage>
        <taxon>Eukaryota</taxon>
        <taxon>Viridiplantae</taxon>
        <taxon>Streptophyta</taxon>
        <taxon>Embryophyta</taxon>
        <taxon>Tracheophyta</taxon>
        <taxon>Spermatophyta</taxon>
        <taxon>Magnoliopsida</taxon>
        <taxon>eudicotyledons</taxon>
        <taxon>Gunneridae</taxon>
        <taxon>Pentapetalae</taxon>
        <taxon>rosids</taxon>
        <taxon>Vitales</taxon>
        <taxon>Vitaceae</taxon>
        <taxon>Viteae</taxon>
        <taxon>Vitis</taxon>
    </lineage>
</organism>
<dbReference type="Proteomes" id="UP000288805">
    <property type="component" value="Unassembled WGS sequence"/>
</dbReference>
<dbReference type="AlphaFoldDB" id="A0A438J2S9"/>
<proteinExistence type="predicted"/>
<comment type="caution">
    <text evidence="1">The sequence shown here is derived from an EMBL/GenBank/DDBJ whole genome shotgun (WGS) entry which is preliminary data.</text>
</comment>
<sequence length="253" mass="28108">MGYIYVWGRSGGGRHIDADWSPNYEALVFGCTHTIAVHFSRLLSAEVAKAFTIGNPLGCRGSGCVEVMTTLHGSSPSLWRRAEGCVPPEGTIAYARDLLKSNPFPLRATSPWGLGQSQTGIDSQQSRQFVVQDETPCDSLPHLPHHLARQCRGPHHICYVVILRQLRLFGSSSTWDDLDSNTSGSPPAKFRMPDIERYMVVDCLLHLSATLQYCDEGPWVRRVTDDRHVSFISEWCSPALVHIFGVLARQDMG</sequence>
<evidence type="ECO:0000313" key="1">
    <source>
        <dbReference type="EMBL" id="RVX03259.1"/>
    </source>
</evidence>
<evidence type="ECO:0000313" key="2">
    <source>
        <dbReference type="Proteomes" id="UP000288805"/>
    </source>
</evidence>
<gene>
    <name evidence="1" type="ORF">CK203_020005</name>
</gene>
<reference evidence="1 2" key="1">
    <citation type="journal article" date="2018" name="PLoS Genet.">
        <title>Population sequencing reveals clonal diversity and ancestral inbreeding in the grapevine cultivar Chardonnay.</title>
        <authorList>
            <person name="Roach M.J."/>
            <person name="Johnson D.L."/>
            <person name="Bohlmann J."/>
            <person name="van Vuuren H.J."/>
            <person name="Jones S.J."/>
            <person name="Pretorius I.S."/>
            <person name="Schmidt S.A."/>
            <person name="Borneman A.R."/>
        </authorList>
    </citation>
    <scope>NUCLEOTIDE SEQUENCE [LARGE SCALE GENOMIC DNA]</scope>
    <source>
        <strain evidence="2">cv. Chardonnay</strain>
        <tissue evidence="1">Leaf</tissue>
    </source>
</reference>
<name>A0A438J2S9_VITVI</name>